<accession>A0A6J3LYF7</accession>
<proteinExistence type="predicted"/>
<evidence type="ECO:0000313" key="1">
    <source>
        <dbReference type="Proteomes" id="UP000504637"/>
    </source>
</evidence>
<reference evidence="2" key="1">
    <citation type="submission" date="2020-01" db="EMBL/GenBank/DDBJ databases">
        <authorList>
            <consortium name="DOE Joint Genome Institute"/>
            <person name="Haridas S."/>
            <person name="Albert R."/>
            <person name="Binder M."/>
            <person name="Bloem J."/>
            <person name="Labutti K."/>
            <person name="Salamov A."/>
            <person name="Andreopoulos B."/>
            <person name="Baker S.E."/>
            <person name="Barry K."/>
            <person name="Bills G."/>
            <person name="Bluhm B.H."/>
            <person name="Cannon C."/>
            <person name="Castanera R."/>
            <person name="Culley D.E."/>
            <person name="Daum C."/>
            <person name="Ezra D."/>
            <person name="Gonzalez J.B."/>
            <person name="Henrissat B."/>
            <person name="Kuo A."/>
            <person name="Liang C."/>
            <person name="Lipzen A."/>
            <person name="Lutzoni F."/>
            <person name="Magnuson J."/>
            <person name="Mondo S."/>
            <person name="Nolan M."/>
            <person name="Ohm R."/>
            <person name="Pangilinan J."/>
            <person name="Park H.-J."/>
            <person name="Ramirez L."/>
            <person name="Alfaro M."/>
            <person name="Sun H."/>
            <person name="Tritt A."/>
            <person name="Yoshinaga Y."/>
            <person name="Zwiers L.-H."/>
            <person name="Turgeon B.G."/>
            <person name="Goodwin S.B."/>
            <person name="Spatafora J.W."/>
            <person name="Crous P.W."/>
            <person name="Grigoriev I.V."/>
        </authorList>
    </citation>
    <scope>NUCLEOTIDE SEQUENCE</scope>
    <source>
        <strain evidence="2">CBS 342.82</strain>
    </source>
</reference>
<name>A0A6J3LYF7_9PEZI</name>
<gene>
    <name evidence="2" type="ORF">K489DRAFT_71979</name>
</gene>
<reference evidence="2" key="3">
    <citation type="submission" date="2025-08" db="UniProtKB">
        <authorList>
            <consortium name="RefSeq"/>
        </authorList>
    </citation>
    <scope>IDENTIFICATION</scope>
    <source>
        <strain evidence="2">CBS 342.82</strain>
    </source>
</reference>
<evidence type="ECO:0000313" key="2">
    <source>
        <dbReference type="RefSeq" id="XP_033456693.1"/>
    </source>
</evidence>
<dbReference type="AlphaFoldDB" id="A0A6J3LYF7"/>
<dbReference type="GeneID" id="54366666"/>
<protein>
    <submittedName>
        <fullName evidence="2">Uncharacterized protein</fullName>
    </submittedName>
</protein>
<organism evidence="2">
    <name type="scientific">Dissoconium aciculare CBS 342.82</name>
    <dbReference type="NCBI Taxonomy" id="1314786"/>
    <lineage>
        <taxon>Eukaryota</taxon>
        <taxon>Fungi</taxon>
        <taxon>Dikarya</taxon>
        <taxon>Ascomycota</taxon>
        <taxon>Pezizomycotina</taxon>
        <taxon>Dothideomycetes</taxon>
        <taxon>Dothideomycetidae</taxon>
        <taxon>Mycosphaerellales</taxon>
        <taxon>Dissoconiaceae</taxon>
        <taxon>Dissoconium</taxon>
    </lineage>
</organism>
<reference evidence="2" key="2">
    <citation type="submission" date="2020-04" db="EMBL/GenBank/DDBJ databases">
        <authorList>
            <consortium name="NCBI Genome Project"/>
        </authorList>
    </citation>
    <scope>NUCLEOTIDE SEQUENCE</scope>
    <source>
        <strain evidence="2">CBS 342.82</strain>
    </source>
</reference>
<dbReference type="RefSeq" id="XP_033456693.1">
    <property type="nucleotide sequence ID" value="XM_033608865.1"/>
</dbReference>
<keyword evidence="1" id="KW-1185">Reference proteome</keyword>
<dbReference type="Proteomes" id="UP000504637">
    <property type="component" value="Unplaced"/>
</dbReference>
<sequence length="167" mass="18323">MQSDTVAWGDPWSSLQESHSCDGVSILIVPHGSIDCESHSISNRHKFTQHHRTPAKGELKFHPFRPGSNVPRAKAIRRDPYTACSPRHAAEAPDYDGVCFRNNFQPLAWCMCSRKIGAWMGCSRLGCMNRSPDCRTLPVSTVGNSCLNHAQSVGSTPLGVAMGEMID</sequence>